<feature type="region of interest" description="Disordered" evidence="1">
    <location>
        <begin position="83"/>
        <end position="147"/>
    </location>
</feature>
<gene>
    <name evidence="2" type="ORF">F511_32929</name>
</gene>
<dbReference type="AlphaFoldDB" id="A0A2Z7ADR9"/>
<protein>
    <submittedName>
        <fullName evidence="2">Uncharacterized protein</fullName>
    </submittedName>
</protein>
<accession>A0A2Z7ADR9</accession>
<reference evidence="2 3" key="1">
    <citation type="journal article" date="2015" name="Proc. Natl. Acad. Sci. U.S.A.">
        <title>The resurrection genome of Boea hygrometrica: A blueprint for survival of dehydration.</title>
        <authorList>
            <person name="Xiao L."/>
            <person name="Yang G."/>
            <person name="Zhang L."/>
            <person name="Yang X."/>
            <person name="Zhao S."/>
            <person name="Ji Z."/>
            <person name="Zhou Q."/>
            <person name="Hu M."/>
            <person name="Wang Y."/>
            <person name="Chen M."/>
            <person name="Xu Y."/>
            <person name="Jin H."/>
            <person name="Xiao X."/>
            <person name="Hu G."/>
            <person name="Bao F."/>
            <person name="Hu Y."/>
            <person name="Wan P."/>
            <person name="Li L."/>
            <person name="Deng X."/>
            <person name="Kuang T."/>
            <person name="Xiang C."/>
            <person name="Zhu J.K."/>
            <person name="Oliver M.J."/>
            <person name="He Y."/>
        </authorList>
    </citation>
    <scope>NUCLEOTIDE SEQUENCE [LARGE SCALE GENOMIC DNA]</scope>
    <source>
        <strain evidence="3">cv. XS01</strain>
    </source>
</reference>
<sequence>MRSVVASHGPGSNPSGPKISKFQNRQKTGPISNISPITSRAARDRPEQNPRRIQLSRHRAGQRPRTDAIRAAHDAGCANRWRIVRPPSRQSHGQRTTGDATLHGHRAASAQTTGLRVANGRRIVRPSRSQRPISKRDSSASRIRAKSVDQPWHNTAQHLRKRAAKSAGHCASSARPLAHKRARRGAAMRGGAVAPFFQKFYLIQSEFEMLDTIWHNCIDQIRTLALIPLLGNRGRSGSCLPARSMIGRETPSSACTRRPDEISADGFSSRSWSEQFPAKQGGGGGVRDTAAAAVFGRVGRRRLAH</sequence>
<feature type="compositionally biased region" description="Polar residues" evidence="1">
    <location>
        <begin position="88"/>
        <end position="99"/>
    </location>
</feature>
<organism evidence="2 3">
    <name type="scientific">Dorcoceras hygrometricum</name>
    <dbReference type="NCBI Taxonomy" id="472368"/>
    <lineage>
        <taxon>Eukaryota</taxon>
        <taxon>Viridiplantae</taxon>
        <taxon>Streptophyta</taxon>
        <taxon>Embryophyta</taxon>
        <taxon>Tracheophyta</taxon>
        <taxon>Spermatophyta</taxon>
        <taxon>Magnoliopsida</taxon>
        <taxon>eudicotyledons</taxon>
        <taxon>Gunneridae</taxon>
        <taxon>Pentapetalae</taxon>
        <taxon>asterids</taxon>
        <taxon>lamiids</taxon>
        <taxon>Lamiales</taxon>
        <taxon>Gesneriaceae</taxon>
        <taxon>Didymocarpoideae</taxon>
        <taxon>Trichosporeae</taxon>
        <taxon>Loxocarpinae</taxon>
        <taxon>Dorcoceras</taxon>
    </lineage>
</organism>
<evidence type="ECO:0000313" key="2">
    <source>
        <dbReference type="EMBL" id="KZV19748.1"/>
    </source>
</evidence>
<evidence type="ECO:0000256" key="1">
    <source>
        <dbReference type="SAM" id="MobiDB-lite"/>
    </source>
</evidence>
<feature type="compositionally biased region" description="Polar residues" evidence="1">
    <location>
        <begin position="10"/>
        <end position="38"/>
    </location>
</feature>
<dbReference type="EMBL" id="KV016298">
    <property type="protein sequence ID" value="KZV19748.1"/>
    <property type="molecule type" value="Genomic_DNA"/>
</dbReference>
<feature type="compositionally biased region" description="Basic and acidic residues" evidence="1">
    <location>
        <begin position="41"/>
        <end position="50"/>
    </location>
</feature>
<name>A0A2Z7ADR9_9LAMI</name>
<feature type="region of interest" description="Disordered" evidence="1">
    <location>
        <begin position="1"/>
        <end position="69"/>
    </location>
</feature>
<dbReference type="Proteomes" id="UP000250235">
    <property type="component" value="Unassembled WGS sequence"/>
</dbReference>
<keyword evidence="3" id="KW-1185">Reference proteome</keyword>
<feature type="region of interest" description="Disordered" evidence="1">
    <location>
        <begin position="249"/>
        <end position="287"/>
    </location>
</feature>
<proteinExistence type="predicted"/>
<evidence type="ECO:0000313" key="3">
    <source>
        <dbReference type="Proteomes" id="UP000250235"/>
    </source>
</evidence>